<dbReference type="Pfam" id="PF01554">
    <property type="entry name" value="MatE"/>
    <property type="match status" value="2"/>
</dbReference>
<evidence type="ECO:0000313" key="3">
    <source>
        <dbReference type="EMBL" id="TPE52948.1"/>
    </source>
</evidence>
<feature type="transmembrane region" description="Helical" evidence="2">
    <location>
        <begin position="145"/>
        <end position="166"/>
    </location>
</feature>
<dbReference type="EMBL" id="VFRP01000002">
    <property type="protein sequence ID" value="TPE52948.1"/>
    <property type="molecule type" value="Genomic_DNA"/>
</dbReference>
<keyword evidence="2" id="KW-0472">Membrane</keyword>
<dbReference type="RefSeq" id="WP_140452569.1">
    <property type="nucleotide sequence ID" value="NZ_VFRP01000002.1"/>
</dbReference>
<feature type="transmembrane region" description="Helical" evidence="2">
    <location>
        <begin position="329"/>
        <end position="353"/>
    </location>
</feature>
<dbReference type="PANTHER" id="PTHR43298:SF2">
    <property type="entry name" value="FMN_FAD EXPORTER YEEO-RELATED"/>
    <property type="match status" value="1"/>
</dbReference>
<dbReference type="GO" id="GO:0005886">
    <property type="term" value="C:plasma membrane"/>
    <property type="evidence" value="ECO:0007669"/>
    <property type="project" value="TreeGrafter"/>
</dbReference>
<dbReference type="PANTHER" id="PTHR43298">
    <property type="entry name" value="MULTIDRUG RESISTANCE PROTEIN NORM-RELATED"/>
    <property type="match status" value="1"/>
</dbReference>
<gene>
    <name evidence="3" type="ORF">FJM51_02665</name>
</gene>
<dbReference type="GO" id="GO:0042910">
    <property type="term" value="F:xenobiotic transmembrane transporter activity"/>
    <property type="evidence" value="ECO:0007669"/>
    <property type="project" value="InterPro"/>
</dbReference>
<sequence length="461" mass="46916">MTILDDRAPLAAPRASLAARLPRHWSALFHLSWPVVLSRAGLVVLSLAAIVLAGRHDTLDLAHLSLGYAVFFPLVTTGVGALVGIISQTAREKGAGAADLTPIFRRGLRWAVLVGGALTLLLLLSEKALLLIGHEPAMAAAAGRVAVILAPGALFQTVFVAAGFYLEGTGRMKPGLVAMIAANLVNLLLCWLLIGGRSGLPALGAEGAAIAGTAARFVMAAGLLGWMARLPEFRAARDPGGLWGPGGWAAGAEMRRIGLAGGAAYCFETFAFATMAQAAGLLGASALAAYTIAHNVETIVFMMALGISVATAVRVGQTAGAGDVAEARAAGVAGVSASMGLIGLVGLGLYAIAPSVVGFFSNDPSLIARGAPLIGILAVSMIFDAGQVVLGQSTRALGDSWGTTLIFFIAFWCVMIPLGLVLAFHAGLAEAGLFIGTAAGCLTAAVLLSLRLRVLLARRGA</sequence>
<dbReference type="Proteomes" id="UP000319255">
    <property type="component" value="Unassembled WGS sequence"/>
</dbReference>
<feature type="transmembrane region" description="Helical" evidence="2">
    <location>
        <begin position="299"/>
        <end position="317"/>
    </location>
</feature>
<feature type="transmembrane region" description="Helical" evidence="2">
    <location>
        <begin position="373"/>
        <end position="391"/>
    </location>
</feature>
<comment type="caution">
    <text evidence="3">The sequence shown here is derived from an EMBL/GenBank/DDBJ whole genome shotgun (WGS) entry which is preliminary data.</text>
</comment>
<dbReference type="NCBIfam" id="TIGR00797">
    <property type="entry name" value="matE"/>
    <property type="match status" value="1"/>
</dbReference>
<dbReference type="OrthoDB" id="9780160at2"/>
<keyword evidence="2" id="KW-1133">Transmembrane helix</keyword>
<feature type="transmembrane region" description="Helical" evidence="2">
    <location>
        <begin position="66"/>
        <end position="86"/>
    </location>
</feature>
<dbReference type="AlphaFoldDB" id="A0A501WU59"/>
<feature type="transmembrane region" description="Helical" evidence="2">
    <location>
        <begin position="207"/>
        <end position="228"/>
    </location>
</feature>
<dbReference type="InterPro" id="IPR050222">
    <property type="entry name" value="MATE_MdtK"/>
</dbReference>
<feature type="transmembrane region" description="Helical" evidence="2">
    <location>
        <begin position="107"/>
        <end position="125"/>
    </location>
</feature>
<accession>A0A501WU59</accession>
<feature type="transmembrane region" description="Helical" evidence="2">
    <location>
        <begin position="403"/>
        <end position="425"/>
    </location>
</feature>
<protein>
    <submittedName>
        <fullName evidence="3">MATE family efflux transporter</fullName>
    </submittedName>
</protein>
<evidence type="ECO:0000313" key="4">
    <source>
        <dbReference type="Proteomes" id="UP000319255"/>
    </source>
</evidence>
<keyword evidence="1" id="KW-0813">Transport</keyword>
<keyword evidence="2" id="KW-0812">Transmembrane</keyword>
<feature type="transmembrane region" description="Helical" evidence="2">
    <location>
        <begin position="264"/>
        <end position="293"/>
    </location>
</feature>
<feature type="transmembrane region" description="Helical" evidence="2">
    <location>
        <begin position="31"/>
        <end position="54"/>
    </location>
</feature>
<feature type="transmembrane region" description="Helical" evidence="2">
    <location>
        <begin position="175"/>
        <end position="195"/>
    </location>
</feature>
<dbReference type="InterPro" id="IPR002528">
    <property type="entry name" value="MATE_fam"/>
</dbReference>
<name>A0A501WU59_9RHOB</name>
<evidence type="ECO:0000256" key="1">
    <source>
        <dbReference type="ARBA" id="ARBA00022448"/>
    </source>
</evidence>
<proteinExistence type="predicted"/>
<organism evidence="3 4">
    <name type="scientific">Amaricoccus solimangrovi</name>
    <dbReference type="NCBI Taxonomy" id="2589815"/>
    <lineage>
        <taxon>Bacteria</taxon>
        <taxon>Pseudomonadati</taxon>
        <taxon>Pseudomonadota</taxon>
        <taxon>Alphaproteobacteria</taxon>
        <taxon>Rhodobacterales</taxon>
        <taxon>Paracoccaceae</taxon>
        <taxon>Amaricoccus</taxon>
    </lineage>
</organism>
<evidence type="ECO:0000256" key="2">
    <source>
        <dbReference type="SAM" id="Phobius"/>
    </source>
</evidence>
<keyword evidence="4" id="KW-1185">Reference proteome</keyword>
<reference evidence="3 4" key="1">
    <citation type="submission" date="2019-06" db="EMBL/GenBank/DDBJ databases">
        <title>A novel bacterium of genus Amaricoccus, isolated from marine sediment.</title>
        <authorList>
            <person name="Huang H."/>
            <person name="Mo K."/>
            <person name="Hu Y."/>
        </authorList>
    </citation>
    <scope>NUCLEOTIDE SEQUENCE [LARGE SCALE GENOMIC DNA]</scope>
    <source>
        <strain evidence="3 4">HB172011</strain>
    </source>
</reference>
<dbReference type="GO" id="GO:0015297">
    <property type="term" value="F:antiporter activity"/>
    <property type="evidence" value="ECO:0007669"/>
    <property type="project" value="InterPro"/>
</dbReference>
<feature type="transmembrane region" description="Helical" evidence="2">
    <location>
        <begin position="431"/>
        <end position="450"/>
    </location>
</feature>